<organism evidence="8 9">
    <name type="scientific">Plasmodium falciparum Tanzania</name>
    <name type="common">2000708</name>
    <dbReference type="NCBI Taxonomy" id="1036725"/>
    <lineage>
        <taxon>Eukaryota</taxon>
        <taxon>Sar</taxon>
        <taxon>Alveolata</taxon>
        <taxon>Apicomplexa</taxon>
        <taxon>Aconoidasida</taxon>
        <taxon>Haemosporida</taxon>
        <taxon>Plasmodiidae</taxon>
        <taxon>Plasmodium</taxon>
        <taxon>Plasmodium (Laverania)</taxon>
    </lineage>
</organism>
<evidence type="ECO:0000256" key="1">
    <source>
        <dbReference type="SAM" id="Coils"/>
    </source>
</evidence>
<dbReference type="Pfam" id="PF22672">
    <property type="entry name" value="DBL_C"/>
    <property type="match status" value="1"/>
</dbReference>
<dbReference type="GO" id="GO:0016020">
    <property type="term" value="C:membrane"/>
    <property type="evidence" value="ECO:0007669"/>
    <property type="project" value="InterPro"/>
</dbReference>
<feature type="region of interest" description="Disordered" evidence="2">
    <location>
        <begin position="413"/>
        <end position="434"/>
    </location>
</feature>
<dbReference type="Gene3D" id="1.20.58.830">
    <property type="match status" value="4"/>
</dbReference>
<feature type="domain" description="Plasmodium falciparum erythrocyte membrane protein-1 N-terminal segment" evidence="5">
    <location>
        <begin position="11"/>
        <end position="41"/>
    </location>
</feature>
<feature type="domain" description="Cysteine-rich interdomain region 1 gamma" evidence="6">
    <location>
        <begin position="872"/>
        <end position="922"/>
    </location>
</feature>
<reference evidence="8 9" key="1">
    <citation type="submission" date="2013-02" db="EMBL/GenBank/DDBJ databases">
        <title>The Genome Annotation of Plasmodium falciparum Tanzania (2000708).</title>
        <authorList>
            <consortium name="The Broad Institute Genome Sequencing Platform"/>
            <consortium name="The Broad Institute Genome Sequencing Center for Infectious Disease"/>
            <person name="Neafsey D."/>
            <person name="Hoffman S."/>
            <person name="Volkman S."/>
            <person name="Rosenthal P."/>
            <person name="Walker B."/>
            <person name="Young S.K."/>
            <person name="Zeng Q."/>
            <person name="Gargeya S."/>
            <person name="Fitzgerald M."/>
            <person name="Haas B."/>
            <person name="Abouelleil A."/>
            <person name="Allen A.W."/>
            <person name="Alvarado L."/>
            <person name="Arachchi H.M."/>
            <person name="Berlin A.M."/>
            <person name="Chapman S.B."/>
            <person name="Gainer-Dewar J."/>
            <person name="Goldberg J."/>
            <person name="Griggs A."/>
            <person name="Gujja S."/>
            <person name="Hansen M."/>
            <person name="Howarth C."/>
            <person name="Imamovic A."/>
            <person name="Ireland A."/>
            <person name="Larimer J."/>
            <person name="McCowan C."/>
            <person name="Murphy C."/>
            <person name="Pearson M."/>
            <person name="Poon T.W."/>
            <person name="Priest M."/>
            <person name="Roberts A."/>
            <person name="Saif S."/>
            <person name="Shea T."/>
            <person name="Sisk P."/>
            <person name="Sykes S."/>
            <person name="Wortman J."/>
            <person name="Nusbaum C."/>
            <person name="Birren B."/>
        </authorList>
    </citation>
    <scope>NUCLEOTIDE SEQUENCE [LARGE SCALE GENOMIC DNA]</scope>
    <source>
        <strain evidence="9">Tanzania (2000708)</strain>
    </source>
</reference>
<evidence type="ECO:0000259" key="5">
    <source>
        <dbReference type="Pfam" id="PF15447"/>
    </source>
</evidence>
<feature type="domain" description="Duffy-binding-like" evidence="3">
    <location>
        <begin position="945"/>
        <end position="1059"/>
    </location>
</feature>
<feature type="domain" description="Duffy-binding-like" evidence="7">
    <location>
        <begin position="327"/>
        <end position="495"/>
    </location>
</feature>
<feature type="domain" description="Duffy-binding-like" evidence="3">
    <location>
        <begin position="642"/>
        <end position="801"/>
    </location>
</feature>
<evidence type="ECO:0000313" key="8">
    <source>
        <dbReference type="EMBL" id="ETW33031.1"/>
    </source>
</evidence>
<dbReference type="OrthoDB" id="379270at2759"/>
<dbReference type="FunFam" id="1.20.1310.20:FF:000001">
    <property type="entry name" value="Erythrocyte membrane protein 1, PfEMP1"/>
    <property type="match status" value="1"/>
</dbReference>
<feature type="region of interest" description="Disordered" evidence="2">
    <location>
        <begin position="1331"/>
        <end position="1350"/>
    </location>
</feature>
<keyword evidence="1" id="KW-0175">Coiled coil</keyword>
<dbReference type="InterPro" id="IPR054595">
    <property type="entry name" value="DBL_C"/>
</dbReference>
<dbReference type="InterPro" id="IPR042202">
    <property type="entry name" value="Duffy-ag-bd_sf"/>
</dbReference>
<name>A0A024VYP0_PLAFA</name>
<dbReference type="FunFam" id="1.20.58.830:FF:000003">
    <property type="entry name" value="Erythrocyte membrane protein 1, PfEMP1"/>
    <property type="match status" value="1"/>
</dbReference>
<dbReference type="InterPro" id="IPR004258">
    <property type="entry name" value="DBL"/>
</dbReference>
<feature type="region of interest" description="Disordered" evidence="2">
    <location>
        <begin position="508"/>
        <end position="534"/>
    </location>
</feature>
<feature type="domain" description="Duffy-antigen binding" evidence="4">
    <location>
        <begin position="116"/>
        <end position="323"/>
    </location>
</feature>
<evidence type="ECO:0000256" key="2">
    <source>
        <dbReference type="SAM" id="MobiDB-lite"/>
    </source>
</evidence>
<dbReference type="Gene3D" id="1.20.58.1930">
    <property type="match status" value="1"/>
</dbReference>
<gene>
    <name evidence="8" type="ORF">PFTANZ_06248</name>
</gene>
<dbReference type="GO" id="GO:0046789">
    <property type="term" value="F:host cell surface receptor binding"/>
    <property type="evidence" value="ECO:0007669"/>
    <property type="project" value="InterPro"/>
</dbReference>
<evidence type="ECO:0000259" key="4">
    <source>
        <dbReference type="Pfam" id="PF05424"/>
    </source>
</evidence>
<reference evidence="8 9" key="2">
    <citation type="submission" date="2013-02" db="EMBL/GenBank/DDBJ databases">
        <title>The Genome Sequence of Plasmodium falciparum Tanzania (2000708).</title>
        <authorList>
            <consortium name="The Broad Institute Genome Sequencing Platform"/>
            <consortium name="The Broad Institute Genome Sequencing Center for Infectious Disease"/>
            <person name="Neafsey D."/>
            <person name="Cheeseman I."/>
            <person name="Volkman S."/>
            <person name="Adams J."/>
            <person name="Walker B."/>
            <person name="Young S.K."/>
            <person name="Zeng Q."/>
            <person name="Gargeya S."/>
            <person name="Fitzgerald M."/>
            <person name="Haas B."/>
            <person name="Abouelleil A."/>
            <person name="Alvarado L."/>
            <person name="Arachchi H.M."/>
            <person name="Berlin A.M."/>
            <person name="Chapman S.B."/>
            <person name="Dewar J."/>
            <person name="Goldberg J."/>
            <person name="Griggs A."/>
            <person name="Gujja S."/>
            <person name="Hansen M."/>
            <person name="Howarth C."/>
            <person name="Imamovic A."/>
            <person name="Larimer J."/>
            <person name="McCowan C."/>
            <person name="Murphy C."/>
            <person name="Neiman D."/>
            <person name="Pearson M."/>
            <person name="Priest M."/>
            <person name="Roberts A."/>
            <person name="Saif S."/>
            <person name="Shea T."/>
            <person name="Sisk P."/>
            <person name="Sykes S."/>
            <person name="Wortman J."/>
            <person name="Nusbaum C."/>
            <person name="Birren B."/>
        </authorList>
    </citation>
    <scope>NUCLEOTIDE SEQUENCE [LARGE SCALE GENOMIC DNA]</scope>
    <source>
        <strain evidence="9">Tanzania (2000708)</strain>
    </source>
</reference>
<evidence type="ECO:0000313" key="9">
    <source>
        <dbReference type="Proteomes" id="UP000030708"/>
    </source>
</evidence>
<dbReference type="Pfam" id="PF15447">
    <property type="entry name" value="NTS"/>
    <property type="match status" value="1"/>
</dbReference>
<dbReference type="Pfam" id="PF03011">
    <property type="entry name" value="PFEMP"/>
    <property type="match status" value="3"/>
</dbReference>
<sequence>MVTGSGGTNKSAKHVLDEFGQQVYEEKVKNGGAEKYIKELEAGVSFASILGEESNYTTDPCKLIKDKGHKILAARGERQPCGNESVSEKRFSKERVDEYDEKKIKDNKGKGCNNEGACAPYRRLSLCNKNFQKINNIDSDKARHNLLVDVCMAAKHEGDSIRDYYPQYDATYPGSGSTMCTMLARSFADIGDIVRGRDLYGGSKKEKEKLENNLKRIFQKIYDKLENKEAQDYYKKDDKDPEFFKLREDWWALNRKDVWKAMTCSDDDKKLAGAHYFRATCSDGGDNESPSMARDKCRCQKKNGKDDDNQVPTYFDYVPQFLRWFEEWAEDFCRKRKHKLKDVIEKCRGVYNKQPRYCSRNGYDCEQTIYKKGYFVIDKGCINCLYACNPYVDWIDKKKEEFDKQKKKYTDEINEASRSNGGGRQKRKARSISNDDNGYEKKFYEELKKNSEYRDVGKFLDILSKETACQGQPQDGEKISSINFINDEETFSHTEYCQPCPPCGVEKKSNGGSGGNTEWEKKKDDQCTSGNLYRPKNKDQGTPINFLYSGDRPEEIETKLKKFCAQTNRGTTNAASGGGSGDCGTNIDSSLCEPWKCYQFDQLEKVGGGEVDVKLKDAGGLCILQKTNGEEEVNKQKTFNNFFYYWVAHMLKDSIHWKKKLEKCLQNGTKTKCKNGCKGDCVCFQKWIDKKKNEWEKIVEHFNTQNIGNETDCDPIVTLEWALELEFANENIEEDKENNVSAEEAKEIKHLRDIIEKKREEEAAGGCGTGVAPAGKKKTLMDKLIEHEEGIAKKCIKKCEETQQPSAGEENLARAEAGPSLNPHSPDEENCKPCSLIGAKCKGNSHCKVHTEKECQNNKISADDIKNEGKFTEKIEMLVSDKSENGFQNGLQACKNAHIFKGIKENKYKCGKVCGYVVCKSEQGNGETVSWEKDNGKHIIQIRALFKRWVEYFFEDYKKITHKISHCIKNGENKCINGCDKKCTCVEQWIKLKKGEWDIVKKRFLDQYKNEDSDEYFNVRSCLETLIPQIAVTDVQNKIIKLSKFDNSCGCNYRAGKNGDNITETWECYYDENKGNMYGNGAINFCVLQNNETGTSQEKSMHYNSFFWKWVYHMLHDSLDWRNELGSCINNNTNDNTCKNNKCNRECGCFLQWVKKKETEWEDIKKHFYKQGGFDKEGDNSIPVGSRLGFTHDVVLEGVLDKDELLKNIEDTHADAKDIEHIRQMLEKEKKNQGTPGASGQKSTIVELLKHEEEIANKCKNCQPTKIRNPCSGESGNKLYPVLATKVAQHFHQEAQTQLGQNKSSLEGDISKAKFKNGASQSQLENICSITDNHTNDNRSNTKDGPCTGKGNGFTIGETWEDENSKSNTLGMHIRPRRKHMCTSNLEKLDYSWVINNANDHVNDTFLVDVLLAAKKEAEFIKKKYNEKKNDGKNGLKDDQVTTCRAIKSSFADLGDIIRGRDLWENGEAKQLQKDLVTIFRHIHSSLNGKGKYASDENKTPPYKQLREAWWEANRDQVWKAMTCPSTPPRGSNPPCSDKEPTPLVDYIPQGLRWMTEWAEWYCKAQSQAYGELLRDCGSCTTGKCNNDKCEKCTPACEAYKDKIKKWKDQWNKMDMKYKILQYSHNIT</sequence>
<feature type="domain" description="Duffy-antigen binding" evidence="4">
    <location>
        <begin position="1372"/>
        <end position="1553"/>
    </location>
</feature>
<dbReference type="InterPro" id="IPR029210">
    <property type="entry name" value="PfEMP1_NTS"/>
</dbReference>
<evidence type="ECO:0000259" key="6">
    <source>
        <dbReference type="Pfam" id="PF18562"/>
    </source>
</evidence>
<dbReference type="InterPro" id="IPR008602">
    <property type="entry name" value="Duffy-antigen-binding"/>
</dbReference>
<accession>A0A024VYP0</accession>
<dbReference type="Proteomes" id="UP000030708">
    <property type="component" value="Unassembled WGS sequence"/>
</dbReference>
<dbReference type="FunFam" id="1.20.58.1930:FF:000001">
    <property type="entry name" value="Erythrocyte membrane protein 1, PfEMP1"/>
    <property type="match status" value="1"/>
</dbReference>
<protein>
    <recommendedName>
        <fullName evidence="10">Duffy-binding-like domain-containing protein</fullName>
    </recommendedName>
</protein>
<dbReference type="InterPro" id="IPR041480">
    <property type="entry name" value="CIDR1_gamma"/>
</dbReference>
<evidence type="ECO:0000259" key="7">
    <source>
        <dbReference type="Pfam" id="PF22672"/>
    </source>
</evidence>
<dbReference type="EMBL" id="KI926919">
    <property type="protein sequence ID" value="ETW33031.1"/>
    <property type="molecule type" value="Genomic_DNA"/>
</dbReference>
<dbReference type="FunFam" id="1.20.58.830:FF:000004">
    <property type="entry name" value="Erythrocyte membrane protein 1, PfEMP1"/>
    <property type="match status" value="1"/>
</dbReference>
<feature type="domain" description="Duffy-binding-like" evidence="3">
    <location>
        <begin position="1106"/>
        <end position="1265"/>
    </location>
</feature>
<feature type="region of interest" description="Disordered" evidence="2">
    <location>
        <begin position="806"/>
        <end position="826"/>
    </location>
</feature>
<dbReference type="Pfam" id="PF05424">
    <property type="entry name" value="Duffy_binding"/>
    <property type="match status" value="2"/>
</dbReference>
<dbReference type="Gene3D" id="1.20.1310.20">
    <property type="entry name" value="Duffy-antigen binding domain"/>
    <property type="match status" value="2"/>
</dbReference>
<dbReference type="Pfam" id="PF18562">
    <property type="entry name" value="CIDR1_gamma"/>
    <property type="match status" value="1"/>
</dbReference>
<proteinExistence type="predicted"/>
<dbReference type="SUPFAM" id="SSF140924">
    <property type="entry name" value="Duffy binding domain-like"/>
    <property type="match status" value="5"/>
</dbReference>
<evidence type="ECO:0000259" key="3">
    <source>
        <dbReference type="Pfam" id="PF03011"/>
    </source>
</evidence>
<feature type="coiled-coil region" evidence="1">
    <location>
        <begin position="725"/>
        <end position="761"/>
    </location>
</feature>
<evidence type="ECO:0008006" key="10">
    <source>
        <dbReference type="Google" id="ProtNLM"/>
    </source>
</evidence>